<proteinExistence type="predicted"/>
<feature type="transmembrane region" description="Helical" evidence="1">
    <location>
        <begin position="7"/>
        <end position="26"/>
    </location>
</feature>
<evidence type="ECO:0000259" key="2">
    <source>
        <dbReference type="Pfam" id="PF01882"/>
    </source>
</evidence>
<name>A0ABD5RJS1_9EURY</name>
<keyword evidence="1" id="KW-0472">Membrane</keyword>
<feature type="transmembrane region" description="Helical" evidence="1">
    <location>
        <begin position="32"/>
        <end position="50"/>
    </location>
</feature>
<comment type="caution">
    <text evidence="3">The sequence shown here is derived from an EMBL/GenBank/DDBJ whole genome shotgun (WGS) entry which is preliminary data.</text>
</comment>
<gene>
    <name evidence="3" type="ORF">ACFPYI_05875</name>
</gene>
<dbReference type="InterPro" id="IPR002881">
    <property type="entry name" value="DUF58"/>
</dbReference>
<evidence type="ECO:0000256" key="1">
    <source>
        <dbReference type="SAM" id="Phobius"/>
    </source>
</evidence>
<sequence length="324" mass="34260">MRPTRRGVVVGLATVGAFVVGAMFGARALNAVAAPSLIAVGYALVVVWRADRPTVERLVPPPGTPGETRSMRFNVDASGTVDLEDRLSNGLRPDRYTTALTGDGHVEYEVEYASRGAHGVGPLTMRVMDPLGLVVRTFRYESDKEVLVYPTVRPITDGAPLAGLLDRAGMPDRQAFDRLREYAPGDSLRDVNWKTTAKYGDIVVTEFAAEDQGAVSVVGEATADGSGRNADEMASAVASIVSFLLDMGIEVELVVPRGELEAGIGDHHRQTALDLLARTPPGRVGGDAVADADVHVFADGETTVEVRGADVSYSDLVGSGEVVA</sequence>
<accession>A0ABD5RJS1</accession>
<reference evidence="3 4" key="1">
    <citation type="journal article" date="2019" name="Int. J. Syst. Evol. Microbiol.">
        <title>The Global Catalogue of Microorganisms (GCM) 10K type strain sequencing project: providing services to taxonomists for standard genome sequencing and annotation.</title>
        <authorList>
            <consortium name="The Broad Institute Genomics Platform"/>
            <consortium name="The Broad Institute Genome Sequencing Center for Infectious Disease"/>
            <person name="Wu L."/>
            <person name="Ma J."/>
        </authorList>
    </citation>
    <scope>NUCLEOTIDE SEQUENCE [LARGE SCALE GENOMIC DNA]</scope>
    <source>
        <strain evidence="3 4">CGMCC 1.12543</strain>
    </source>
</reference>
<dbReference type="Proteomes" id="UP001596099">
    <property type="component" value="Unassembled WGS sequence"/>
</dbReference>
<dbReference type="AlphaFoldDB" id="A0ABD5RJS1"/>
<evidence type="ECO:0000313" key="4">
    <source>
        <dbReference type="Proteomes" id="UP001596099"/>
    </source>
</evidence>
<keyword evidence="1" id="KW-1133">Transmembrane helix</keyword>
<keyword evidence="4" id="KW-1185">Reference proteome</keyword>
<dbReference type="Pfam" id="PF01882">
    <property type="entry name" value="DUF58"/>
    <property type="match status" value="1"/>
</dbReference>
<dbReference type="PANTHER" id="PTHR34351">
    <property type="entry name" value="SLR1927 PROTEIN-RELATED"/>
    <property type="match status" value="1"/>
</dbReference>
<dbReference type="RefSeq" id="WP_247413775.1">
    <property type="nucleotide sequence ID" value="NZ_JALLGW010000001.1"/>
</dbReference>
<protein>
    <submittedName>
        <fullName evidence="3">DUF58 domain-containing protein</fullName>
    </submittedName>
</protein>
<keyword evidence="1" id="KW-0812">Transmembrane</keyword>
<dbReference type="PANTHER" id="PTHR34351:SF1">
    <property type="entry name" value="SLR1927 PROTEIN"/>
    <property type="match status" value="1"/>
</dbReference>
<evidence type="ECO:0000313" key="3">
    <source>
        <dbReference type="EMBL" id="MFC5970857.1"/>
    </source>
</evidence>
<organism evidence="3 4">
    <name type="scientific">Halomarina salina</name>
    <dbReference type="NCBI Taxonomy" id="1872699"/>
    <lineage>
        <taxon>Archaea</taxon>
        <taxon>Methanobacteriati</taxon>
        <taxon>Methanobacteriota</taxon>
        <taxon>Stenosarchaea group</taxon>
        <taxon>Halobacteria</taxon>
        <taxon>Halobacteriales</taxon>
        <taxon>Natronomonadaceae</taxon>
        <taxon>Halomarina</taxon>
    </lineage>
</organism>
<dbReference type="EMBL" id="JBHSQH010000001">
    <property type="protein sequence ID" value="MFC5970857.1"/>
    <property type="molecule type" value="Genomic_DNA"/>
</dbReference>
<feature type="domain" description="DUF58" evidence="2">
    <location>
        <begin position="179"/>
        <end position="278"/>
    </location>
</feature>